<accession>U6GT09</accession>
<feature type="coiled-coil region" evidence="1">
    <location>
        <begin position="214"/>
        <end position="262"/>
    </location>
</feature>
<protein>
    <submittedName>
        <fullName evidence="2">Uncharacterized protein</fullName>
    </submittedName>
</protein>
<evidence type="ECO:0000313" key="2">
    <source>
        <dbReference type="EMBL" id="CDI82408.1"/>
    </source>
</evidence>
<dbReference type="VEuPathDB" id="ToxoDB:EAH_00027690"/>
<proteinExistence type="predicted"/>
<reference evidence="2" key="2">
    <citation type="submission" date="2013-10" db="EMBL/GenBank/DDBJ databases">
        <authorList>
            <person name="Aslett M."/>
        </authorList>
    </citation>
    <scope>NUCLEOTIDE SEQUENCE [LARGE SCALE GENOMIC DNA]</scope>
    <source>
        <strain evidence="2">Houghton</strain>
    </source>
</reference>
<dbReference type="EMBL" id="HG672354">
    <property type="protein sequence ID" value="CDI82408.1"/>
    <property type="molecule type" value="Genomic_DNA"/>
</dbReference>
<evidence type="ECO:0000313" key="3">
    <source>
        <dbReference type="Proteomes" id="UP000018050"/>
    </source>
</evidence>
<dbReference type="AlphaFoldDB" id="U6GT09"/>
<organism evidence="2 3">
    <name type="scientific">Eimeria acervulina</name>
    <name type="common">Coccidian parasite</name>
    <dbReference type="NCBI Taxonomy" id="5801"/>
    <lineage>
        <taxon>Eukaryota</taxon>
        <taxon>Sar</taxon>
        <taxon>Alveolata</taxon>
        <taxon>Apicomplexa</taxon>
        <taxon>Conoidasida</taxon>
        <taxon>Coccidia</taxon>
        <taxon>Eucoccidiorida</taxon>
        <taxon>Eimeriorina</taxon>
        <taxon>Eimeriidae</taxon>
        <taxon>Eimeria</taxon>
    </lineage>
</organism>
<dbReference type="RefSeq" id="XP_013248176.1">
    <property type="nucleotide sequence ID" value="XM_013392722.1"/>
</dbReference>
<keyword evidence="3" id="KW-1185">Reference proteome</keyword>
<sequence length="377" mass="41216">MDLSGIAAGSETATAVPSEVSACPCIRNRFSALENAIANAAEYLSQAGVLGAARLVGSMQIEDGQLLQAEERLWGIAAMRDSGGQSICPGVRWRQQQRAFKSKQTDLQCHIRKLRAVLLGLAEEGRRAIAKLKSKGDEVRDAFPDLVSCTCTPSQTQSPRRSDMEAFQRLHRQWMDSNKGHIAAKTGSSPVVDRIKTARWSRRLFAICAQFPALEDVLRQRAVEEERQQQLQAEVQSLSKVLEASEERVKEATESLAAATHLRVSSQPAVSLTSIMTALQAGRMARRIAQVCRMRSWLCYGQHNNGDCTNAVTGAFMCAEVLLSTFLQMPSAPLLLPQAELKQLDVRAAILLQASNQAKSDTAAEAVEEAEEIPTLD</sequence>
<evidence type="ECO:0000256" key="1">
    <source>
        <dbReference type="SAM" id="Coils"/>
    </source>
</evidence>
<name>U6GT09_EIMAC</name>
<gene>
    <name evidence="2" type="ORF">EAH_00027690</name>
</gene>
<keyword evidence="1" id="KW-0175">Coiled coil</keyword>
<dbReference type="GeneID" id="25270839"/>
<dbReference type="Proteomes" id="UP000018050">
    <property type="component" value="Unassembled WGS sequence"/>
</dbReference>
<reference evidence="2" key="1">
    <citation type="submission" date="2013-10" db="EMBL/GenBank/DDBJ databases">
        <title>Genomic analysis of the causative agents of coccidiosis in chickens.</title>
        <authorList>
            <person name="Reid A.J."/>
            <person name="Blake D."/>
            <person name="Billington K."/>
            <person name="Browne H."/>
            <person name="Dunn M."/>
            <person name="Hung S."/>
            <person name="Kawahara F."/>
            <person name="Miranda-Saavedra D."/>
            <person name="Mourier T."/>
            <person name="Nagra H."/>
            <person name="Otto T.D."/>
            <person name="Rawlings N."/>
            <person name="Sanchez A."/>
            <person name="Sanders M."/>
            <person name="Subramaniam C."/>
            <person name="Tay Y."/>
            <person name="Dear P."/>
            <person name="Doerig C."/>
            <person name="Gruber A."/>
            <person name="Parkinson J."/>
            <person name="Shirley M."/>
            <person name="Wan K.L."/>
            <person name="Berriman M."/>
            <person name="Tomley F."/>
            <person name="Pain A."/>
        </authorList>
    </citation>
    <scope>NUCLEOTIDE SEQUENCE [LARGE SCALE GENOMIC DNA]</scope>
    <source>
        <strain evidence="2">Houghton</strain>
    </source>
</reference>